<dbReference type="OrthoDB" id="3233595at2759"/>
<dbReference type="InterPro" id="IPR020843">
    <property type="entry name" value="ER"/>
</dbReference>
<protein>
    <submittedName>
        <fullName evidence="2">GroES-like protein</fullName>
    </submittedName>
</protein>
<dbReference type="EMBL" id="JAEVFJ010000071">
    <property type="protein sequence ID" value="KAH8074797.1"/>
    <property type="molecule type" value="Genomic_DNA"/>
</dbReference>
<sequence>MTIPSQQQALAILKQNGGWGLITTDVDQPGPGEVLIRVEAAALNPADWKIQAIAEYSKFVQEYPAILGTDSAGVVVALGDGVTNVAVGDRVLHQGFFTNRKGTFKQYTIIDADLVAKIPDNLSFDQAATVPLALVTSAIGLYSETRLGAGLVAPWKEGGAGKYNGQPIVIFGGSSSLGQYALQLAKLSAFSPIITTVSPRNDGLVKSLGATHTIDRSLPADEVLAAVKRIATNPVKITFDAIAQASTQSVAYDILASGGTLVTVSALKIAEDKLTPDKKVVATYGSVHPEGNREFGRELFRNITHYLESGEIKPNPVEVLSDGLTGIVDGLKRIQDGKISGVKLVAHPQETVVRE</sequence>
<evidence type="ECO:0000259" key="1">
    <source>
        <dbReference type="SMART" id="SM00829"/>
    </source>
</evidence>
<dbReference type="PANTHER" id="PTHR45348">
    <property type="entry name" value="HYPOTHETICAL OXIDOREDUCTASE (EUROFUNG)"/>
    <property type="match status" value="1"/>
</dbReference>
<dbReference type="CDD" id="cd08249">
    <property type="entry name" value="enoyl_reductase_like"/>
    <property type="match status" value="1"/>
</dbReference>
<evidence type="ECO:0000313" key="3">
    <source>
        <dbReference type="Proteomes" id="UP000813824"/>
    </source>
</evidence>
<organism evidence="2 3">
    <name type="scientific">Cristinia sonorae</name>
    <dbReference type="NCBI Taxonomy" id="1940300"/>
    <lineage>
        <taxon>Eukaryota</taxon>
        <taxon>Fungi</taxon>
        <taxon>Dikarya</taxon>
        <taxon>Basidiomycota</taxon>
        <taxon>Agaricomycotina</taxon>
        <taxon>Agaricomycetes</taxon>
        <taxon>Agaricomycetidae</taxon>
        <taxon>Agaricales</taxon>
        <taxon>Pleurotineae</taxon>
        <taxon>Stephanosporaceae</taxon>
        <taxon>Cristinia</taxon>
    </lineage>
</organism>
<reference evidence="2" key="1">
    <citation type="journal article" date="2021" name="New Phytol.">
        <title>Evolutionary innovations through gain and loss of genes in the ectomycorrhizal Boletales.</title>
        <authorList>
            <person name="Wu G."/>
            <person name="Miyauchi S."/>
            <person name="Morin E."/>
            <person name="Kuo A."/>
            <person name="Drula E."/>
            <person name="Varga T."/>
            <person name="Kohler A."/>
            <person name="Feng B."/>
            <person name="Cao Y."/>
            <person name="Lipzen A."/>
            <person name="Daum C."/>
            <person name="Hundley H."/>
            <person name="Pangilinan J."/>
            <person name="Johnson J."/>
            <person name="Barry K."/>
            <person name="LaButti K."/>
            <person name="Ng V."/>
            <person name="Ahrendt S."/>
            <person name="Min B."/>
            <person name="Choi I.G."/>
            <person name="Park H."/>
            <person name="Plett J.M."/>
            <person name="Magnuson J."/>
            <person name="Spatafora J.W."/>
            <person name="Nagy L.G."/>
            <person name="Henrissat B."/>
            <person name="Grigoriev I.V."/>
            <person name="Yang Z.L."/>
            <person name="Xu J."/>
            <person name="Martin F.M."/>
        </authorList>
    </citation>
    <scope>NUCLEOTIDE SEQUENCE</scope>
    <source>
        <strain evidence="2">KKN 215</strain>
    </source>
</reference>
<dbReference type="SUPFAM" id="SSF50129">
    <property type="entry name" value="GroES-like"/>
    <property type="match status" value="1"/>
</dbReference>
<dbReference type="SMART" id="SM00829">
    <property type="entry name" value="PKS_ER"/>
    <property type="match status" value="1"/>
</dbReference>
<dbReference type="InterPro" id="IPR047122">
    <property type="entry name" value="Trans-enoyl_RdTase-like"/>
</dbReference>
<dbReference type="Gene3D" id="3.40.50.720">
    <property type="entry name" value="NAD(P)-binding Rossmann-like Domain"/>
    <property type="match status" value="1"/>
</dbReference>
<comment type="caution">
    <text evidence="2">The sequence shown here is derived from an EMBL/GenBank/DDBJ whole genome shotgun (WGS) entry which is preliminary data.</text>
</comment>
<dbReference type="InterPro" id="IPR011032">
    <property type="entry name" value="GroES-like_sf"/>
</dbReference>
<dbReference type="Gene3D" id="3.90.180.10">
    <property type="entry name" value="Medium-chain alcohol dehydrogenases, catalytic domain"/>
    <property type="match status" value="1"/>
</dbReference>
<evidence type="ECO:0000313" key="2">
    <source>
        <dbReference type="EMBL" id="KAH8074797.1"/>
    </source>
</evidence>
<proteinExistence type="predicted"/>
<keyword evidence="3" id="KW-1185">Reference proteome</keyword>
<dbReference type="InterPro" id="IPR013149">
    <property type="entry name" value="ADH-like_C"/>
</dbReference>
<dbReference type="Pfam" id="PF00107">
    <property type="entry name" value="ADH_zinc_N"/>
    <property type="match status" value="1"/>
</dbReference>
<dbReference type="AlphaFoldDB" id="A0A8K0UF50"/>
<dbReference type="InterPro" id="IPR013154">
    <property type="entry name" value="ADH-like_N"/>
</dbReference>
<feature type="domain" description="Enoyl reductase (ER)" evidence="1">
    <location>
        <begin position="17"/>
        <end position="346"/>
    </location>
</feature>
<gene>
    <name evidence="2" type="ORF">BXZ70DRAFT_1003017</name>
</gene>
<dbReference type="Pfam" id="PF08240">
    <property type="entry name" value="ADH_N"/>
    <property type="match status" value="1"/>
</dbReference>
<dbReference type="SUPFAM" id="SSF51735">
    <property type="entry name" value="NAD(P)-binding Rossmann-fold domains"/>
    <property type="match status" value="1"/>
</dbReference>
<name>A0A8K0UF50_9AGAR</name>
<dbReference type="Proteomes" id="UP000813824">
    <property type="component" value="Unassembled WGS sequence"/>
</dbReference>
<dbReference type="InterPro" id="IPR036291">
    <property type="entry name" value="NAD(P)-bd_dom_sf"/>
</dbReference>
<dbReference type="GO" id="GO:0016651">
    <property type="term" value="F:oxidoreductase activity, acting on NAD(P)H"/>
    <property type="evidence" value="ECO:0007669"/>
    <property type="project" value="InterPro"/>
</dbReference>
<dbReference type="PANTHER" id="PTHR45348:SF2">
    <property type="entry name" value="ZINC-TYPE ALCOHOL DEHYDROGENASE-LIKE PROTEIN C2E1P3.01"/>
    <property type="match status" value="1"/>
</dbReference>
<accession>A0A8K0UF50</accession>